<evidence type="ECO:0000256" key="1">
    <source>
        <dbReference type="SAM" id="MobiDB-lite"/>
    </source>
</evidence>
<name>A0A0D3J9S0_EMIH1</name>
<keyword evidence="4" id="KW-1185">Reference proteome</keyword>
<dbReference type="RefSeq" id="XP_005772684.1">
    <property type="nucleotide sequence ID" value="XM_005772627.1"/>
</dbReference>
<dbReference type="GeneID" id="17265802"/>
<feature type="region of interest" description="Disordered" evidence="1">
    <location>
        <begin position="1"/>
        <end position="28"/>
    </location>
</feature>
<dbReference type="Pfam" id="PF01738">
    <property type="entry name" value="DLH"/>
    <property type="match status" value="1"/>
</dbReference>
<dbReference type="Proteomes" id="UP000013827">
    <property type="component" value="Unassembled WGS sequence"/>
</dbReference>
<feature type="domain" description="Dienelactone hydrolase" evidence="2">
    <location>
        <begin position="55"/>
        <end position="256"/>
    </location>
</feature>
<dbReference type="KEGG" id="ehx:EMIHUDRAFT_123929"/>
<reference evidence="4" key="1">
    <citation type="journal article" date="2013" name="Nature">
        <title>Pan genome of the phytoplankton Emiliania underpins its global distribution.</title>
        <authorList>
            <person name="Read B.A."/>
            <person name="Kegel J."/>
            <person name="Klute M.J."/>
            <person name="Kuo A."/>
            <person name="Lefebvre S.C."/>
            <person name="Maumus F."/>
            <person name="Mayer C."/>
            <person name="Miller J."/>
            <person name="Monier A."/>
            <person name="Salamov A."/>
            <person name="Young J."/>
            <person name="Aguilar M."/>
            <person name="Claverie J.M."/>
            <person name="Frickenhaus S."/>
            <person name="Gonzalez K."/>
            <person name="Herman E.K."/>
            <person name="Lin Y.C."/>
            <person name="Napier J."/>
            <person name="Ogata H."/>
            <person name="Sarno A.F."/>
            <person name="Shmutz J."/>
            <person name="Schroeder D."/>
            <person name="de Vargas C."/>
            <person name="Verret F."/>
            <person name="von Dassow P."/>
            <person name="Valentin K."/>
            <person name="Van de Peer Y."/>
            <person name="Wheeler G."/>
            <person name="Dacks J.B."/>
            <person name="Delwiche C.F."/>
            <person name="Dyhrman S.T."/>
            <person name="Glockner G."/>
            <person name="John U."/>
            <person name="Richards T."/>
            <person name="Worden A.Z."/>
            <person name="Zhang X."/>
            <person name="Grigoriev I.V."/>
            <person name="Allen A.E."/>
            <person name="Bidle K."/>
            <person name="Borodovsky M."/>
            <person name="Bowler C."/>
            <person name="Brownlee C."/>
            <person name="Cock J.M."/>
            <person name="Elias M."/>
            <person name="Gladyshev V.N."/>
            <person name="Groth M."/>
            <person name="Guda C."/>
            <person name="Hadaegh A."/>
            <person name="Iglesias-Rodriguez M.D."/>
            <person name="Jenkins J."/>
            <person name="Jones B.M."/>
            <person name="Lawson T."/>
            <person name="Leese F."/>
            <person name="Lindquist E."/>
            <person name="Lobanov A."/>
            <person name="Lomsadze A."/>
            <person name="Malik S.B."/>
            <person name="Marsh M.E."/>
            <person name="Mackinder L."/>
            <person name="Mock T."/>
            <person name="Mueller-Roeber B."/>
            <person name="Pagarete A."/>
            <person name="Parker M."/>
            <person name="Probert I."/>
            <person name="Quesneville H."/>
            <person name="Raines C."/>
            <person name="Rensing S.A."/>
            <person name="Riano-Pachon D.M."/>
            <person name="Richier S."/>
            <person name="Rokitta S."/>
            <person name="Shiraiwa Y."/>
            <person name="Soanes D.M."/>
            <person name="van der Giezen M."/>
            <person name="Wahlund T.M."/>
            <person name="Williams B."/>
            <person name="Wilson W."/>
            <person name="Wolfe G."/>
            <person name="Wurch L.L."/>
        </authorList>
    </citation>
    <scope>NUCLEOTIDE SEQUENCE</scope>
</reference>
<evidence type="ECO:0000259" key="2">
    <source>
        <dbReference type="Pfam" id="PF01738"/>
    </source>
</evidence>
<dbReference type="PaxDb" id="2903-EOD20255"/>
<organism evidence="3 4">
    <name type="scientific">Emiliania huxleyi (strain CCMP1516)</name>
    <dbReference type="NCBI Taxonomy" id="280463"/>
    <lineage>
        <taxon>Eukaryota</taxon>
        <taxon>Haptista</taxon>
        <taxon>Haptophyta</taxon>
        <taxon>Prymnesiophyceae</taxon>
        <taxon>Isochrysidales</taxon>
        <taxon>Noelaerhabdaceae</taxon>
        <taxon>Emiliania</taxon>
    </lineage>
</organism>
<dbReference type="eggNOG" id="KOG3043">
    <property type="taxonomic scope" value="Eukaryota"/>
</dbReference>
<protein>
    <recommendedName>
        <fullName evidence="2">Dienelactone hydrolase domain-containing protein</fullName>
    </recommendedName>
</protein>
<dbReference type="GO" id="GO:0016787">
    <property type="term" value="F:hydrolase activity"/>
    <property type="evidence" value="ECO:0007669"/>
    <property type="project" value="InterPro"/>
</dbReference>
<evidence type="ECO:0000313" key="4">
    <source>
        <dbReference type="Proteomes" id="UP000013827"/>
    </source>
</evidence>
<dbReference type="InterPro" id="IPR029058">
    <property type="entry name" value="AB_hydrolase_fold"/>
</dbReference>
<dbReference type="PANTHER" id="PTHR46623">
    <property type="entry name" value="CARBOXYMETHYLENEBUTENOLIDASE-RELATED"/>
    <property type="match status" value="1"/>
</dbReference>
<sequence>MRSPQGPAGRHIARKTARRDRVPSQQQKRPARILLPRICRRKLWNKKKRCRRGALPVLLVLHEFWGLSGSIVDKAQGLADELGCLCIAPDCFRGETTDFVPKAIWLALSTPQQRVNTDLAAVLRWAASQDGVAENFPVRVLGFCFGGGKAIGFTTTMRPDAATFVFYGEPVLKVEALAALSAPVCGIYGAEDPQPTTNRAAAARFRSALAEAGVEHDVTCYEGVGHAFWKDMGQIERRETPQIAAWRQSTTFLRTFFDG</sequence>
<proteinExistence type="predicted"/>
<dbReference type="PANTHER" id="PTHR46623:SF7">
    <property type="entry name" value="CARBOXYMETHYLENEBUTENOLIDASE"/>
    <property type="match status" value="1"/>
</dbReference>
<dbReference type="InterPro" id="IPR051049">
    <property type="entry name" value="Dienelactone_hydrolase-like"/>
</dbReference>
<dbReference type="AlphaFoldDB" id="A0A0D3J9S0"/>
<evidence type="ECO:0000313" key="3">
    <source>
        <dbReference type="EnsemblProtists" id="EOD20255"/>
    </source>
</evidence>
<reference evidence="3" key="2">
    <citation type="submission" date="2024-10" db="UniProtKB">
        <authorList>
            <consortium name="EnsemblProtists"/>
        </authorList>
    </citation>
    <scope>IDENTIFICATION</scope>
</reference>
<accession>A0A0D3J9S0</accession>
<dbReference type="SUPFAM" id="SSF53474">
    <property type="entry name" value="alpha/beta-Hydrolases"/>
    <property type="match status" value="1"/>
</dbReference>
<dbReference type="Gene3D" id="3.40.50.1820">
    <property type="entry name" value="alpha/beta hydrolase"/>
    <property type="match status" value="1"/>
</dbReference>
<dbReference type="InterPro" id="IPR002925">
    <property type="entry name" value="Dienelactn_hydro"/>
</dbReference>
<dbReference type="HOGENOM" id="CLU_094019_0_0_1"/>
<dbReference type="EnsemblProtists" id="EOD20255">
    <property type="protein sequence ID" value="EOD20255"/>
    <property type="gene ID" value="EMIHUDRAFT_123929"/>
</dbReference>